<dbReference type="PRINTS" id="PR01490">
    <property type="entry name" value="RTXTOXIND"/>
</dbReference>
<keyword evidence="5" id="KW-0472">Membrane</keyword>
<dbReference type="InterPro" id="IPR050465">
    <property type="entry name" value="UPF0194_transport"/>
</dbReference>
<dbReference type="GO" id="GO:0030313">
    <property type="term" value="C:cell envelope"/>
    <property type="evidence" value="ECO:0007669"/>
    <property type="project" value="UniProtKB-SubCell"/>
</dbReference>
<evidence type="ECO:0000313" key="7">
    <source>
        <dbReference type="EMBL" id="MDR9894216.1"/>
    </source>
</evidence>
<keyword evidence="2 3" id="KW-0175">Coiled coil</keyword>
<dbReference type="PANTHER" id="PTHR32347:SF23">
    <property type="entry name" value="BLL5650 PROTEIN"/>
    <property type="match status" value="1"/>
</dbReference>
<feature type="compositionally biased region" description="Basic and acidic residues" evidence="4">
    <location>
        <begin position="7"/>
        <end position="36"/>
    </location>
</feature>
<name>A0AAP5M3V8_9CYAN</name>
<feature type="region of interest" description="Disordered" evidence="4">
    <location>
        <begin position="406"/>
        <end position="442"/>
    </location>
</feature>
<keyword evidence="8" id="KW-1185">Reference proteome</keyword>
<comment type="subcellular location">
    <subcellularLocation>
        <location evidence="1">Cell envelope</location>
    </subcellularLocation>
</comment>
<evidence type="ECO:0000256" key="1">
    <source>
        <dbReference type="ARBA" id="ARBA00004196"/>
    </source>
</evidence>
<organism evidence="7 8">
    <name type="scientific">Aetokthonos hydrillicola Thurmond2011</name>
    <dbReference type="NCBI Taxonomy" id="2712845"/>
    <lineage>
        <taxon>Bacteria</taxon>
        <taxon>Bacillati</taxon>
        <taxon>Cyanobacteriota</taxon>
        <taxon>Cyanophyceae</taxon>
        <taxon>Nostocales</taxon>
        <taxon>Hapalosiphonaceae</taxon>
        <taxon>Aetokthonos</taxon>
    </lineage>
</organism>
<dbReference type="Gene3D" id="2.40.50.100">
    <property type="match status" value="2"/>
</dbReference>
<accession>A0AAP5M3V8</accession>
<evidence type="ECO:0000259" key="6">
    <source>
        <dbReference type="Pfam" id="PF25973"/>
    </source>
</evidence>
<feature type="domain" description="CzcB-like barrel-sandwich hybrid" evidence="6">
    <location>
        <begin position="85"/>
        <end position="329"/>
    </location>
</feature>
<dbReference type="Pfam" id="PF25973">
    <property type="entry name" value="BSH_CzcB"/>
    <property type="match status" value="1"/>
</dbReference>
<keyword evidence="5" id="KW-1133">Transmembrane helix</keyword>
<evidence type="ECO:0000256" key="4">
    <source>
        <dbReference type="SAM" id="MobiDB-lite"/>
    </source>
</evidence>
<dbReference type="SUPFAM" id="SSF111369">
    <property type="entry name" value="HlyD-like secretion proteins"/>
    <property type="match status" value="3"/>
</dbReference>
<dbReference type="EMBL" id="JAALHA020000002">
    <property type="protein sequence ID" value="MDR9894216.1"/>
    <property type="molecule type" value="Genomic_DNA"/>
</dbReference>
<feature type="transmembrane region" description="Helical" evidence="5">
    <location>
        <begin position="46"/>
        <end position="66"/>
    </location>
</feature>
<sequence length="442" mass="48239">MTQVQPKELDKEPKKEQSSSENDGRQSNKKEPQVDKPRKRHIPKPLLILGAIALLAGVGYGVYRIFFYHPEPGLFLSGRIEGHETDVSAKIGGRIANVAVREGDIVKPDQLLVQIDDADQLAQVRAAQAKVRSAQETLKRYRQQLPILEAQLQQANLTTEQSKQDSLGRVQQAEKSLAASRAQLIQAQANLKLAQVKQQRYKTLAAEGAVAVQTRDEYDTSAQTAQANVDAARQQVQSAEGTLIQAQATLRNQPIKAAAALQIEKQIVQARTDIATEEAEVQNAQATLAQNKANLNYLTINSPLTGTVITRSVEPGEVVAAGAPLLTIVNTNDLYLRGFIPEQDIGKVKVGYQGLVYLDAFPKQPLQATVTRVDPKASFTPENTYFKKDRVTQVFGVELTLKNNQGLAKPGMPADGRILTQNSGVRSQESGAEEQGSRGARE</sequence>
<dbReference type="PANTHER" id="PTHR32347">
    <property type="entry name" value="EFFLUX SYSTEM COMPONENT YKNX-RELATED"/>
    <property type="match status" value="1"/>
</dbReference>
<evidence type="ECO:0000256" key="5">
    <source>
        <dbReference type="SAM" id="Phobius"/>
    </source>
</evidence>
<evidence type="ECO:0000256" key="3">
    <source>
        <dbReference type="SAM" id="Coils"/>
    </source>
</evidence>
<reference evidence="8" key="1">
    <citation type="journal article" date="2021" name="Science">
        <title>Hunting the eagle killer: A cyanobacterial neurotoxin causes vacuolar myelinopathy.</title>
        <authorList>
            <person name="Breinlinger S."/>
            <person name="Phillips T.J."/>
            <person name="Haram B.N."/>
            <person name="Mares J."/>
            <person name="Martinez Yerena J.A."/>
            <person name="Hrouzek P."/>
            <person name="Sobotka R."/>
            <person name="Henderson W.M."/>
            <person name="Schmieder P."/>
            <person name="Williams S.M."/>
            <person name="Lauderdale J.D."/>
            <person name="Wilde H.D."/>
            <person name="Gerrin W."/>
            <person name="Kust A."/>
            <person name="Washington J.W."/>
            <person name="Wagner C."/>
            <person name="Geier B."/>
            <person name="Liebeke M."/>
            <person name="Enke H."/>
            <person name="Niedermeyer T.H.J."/>
            <person name="Wilde S.B."/>
        </authorList>
    </citation>
    <scope>NUCLEOTIDE SEQUENCE [LARGE SCALE GENOMIC DNA]</scope>
    <source>
        <strain evidence="8">Thurmond2011</strain>
    </source>
</reference>
<feature type="coiled-coil region" evidence="3">
    <location>
        <begin position="124"/>
        <end position="190"/>
    </location>
</feature>
<dbReference type="InterPro" id="IPR058647">
    <property type="entry name" value="BSH_CzcB-like"/>
</dbReference>
<dbReference type="AlphaFoldDB" id="A0AAP5M3V8"/>
<comment type="caution">
    <text evidence="7">The sequence shown here is derived from an EMBL/GenBank/DDBJ whole genome shotgun (WGS) entry which is preliminary data.</text>
</comment>
<evidence type="ECO:0000256" key="2">
    <source>
        <dbReference type="ARBA" id="ARBA00023054"/>
    </source>
</evidence>
<proteinExistence type="predicted"/>
<dbReference type="Gene3D" id="2.40.30.170">
    <property type="match status" value="1"/>
</dbReference>
<feature type="coiled-coil region" evidence="3">
    <location>
        <begin position="215"/>
        <end position="294"/>
    </location>
</feature>
<dbReference type="RefSeq" id="WP_208345955.1">
    <property type="nucleotide sequence ID" value="NZ_CAWQFN010000794.1"/>
</dbReference>
<protein>
    <submittedName>
        <fullName evidence="7">HlyD family efflux transporter periplasmic adaptor subunit</fullName>
    </submittedName>
</protein>
<feature type="region of interest" description="Disordered" evidence="4">
    <location>
        <begin position="1"/>
        <end position="39"/>
    </location>
</feature>
<evidence type="ECO:0000313" key="8">
    <source>
        <dbReference type="Proteomes" id="UP000667802"/>
    </source>
</evidence>
<feature type="compositionally biased region" description="Polar residues" evidence="4">
    <location>
        <begin position="419"/>
        <end position="430"/>
    </location>
</feature>
<keyword evidence="5" id="KW-0812">Transmembrane</keyword>
<gene>
    <name evidence="7" type="ORF">G7B40_006465</name>
</gene>
<dbReference type="Gene3D" id="1.10.287.470">
    <property type="entry name" value="Helix hairpin bin"/>
    <property type="match status" value="1"/>
</dbReference>
<dbReference type="Proteomes" id="UP000667802">
    <property type="component" value="Unassembled WGS sequence"/>
</dbReference>